<keyword evidence="2" id="KW-1185">Reference proteome</keyword>
<dbReference type="OrthoDB" id="10597973at2759"/>
<feature type="non-terminal residue" evidence="1">
    <location>
        <position position="207"/>
    </location>
</feature>
<gene>
    <name evidence="1" type="ORF">BVRB_037640</name>
</gene>
<sequence>LCHDRTPKPVKVVQAVALDQQLPKARKQHKQKRNVSIMMPMCQMWAKSPTPLDRKHLVPGAVSEWLMTGHRWFKPQLVHQTLYNIDGCFEPALVYVYNTWMNAQQLKMMYGDILEFISDVSDDVFGIDPDRYVKIRPEQVIQLDNPSGYPVFIHQNPIVDSNRTSEPATISVYSDTNVKPSQLKIAMNDAAYQLWGYSQQQWERYQV</sequence>
<dbReference type="EMBL" id="KQ111552">
    <property type="protein sequence ID" value="KMS65274.1"/>
    <property type="molecule type" value="Genomic_DNA"/>
</dbReference>
<name>A0A0J7YNZ1_BETVV</name>
<organism evidence="1 2">
    <name type="scientific">Beta vulgaris subsp. vulgaris</name>
    <name type="common">Beet</name>
    <dbReference type="NCBI Taxonomy" id="3555"/>
    <lineage>
        <taxon>Eukaryota</taxon>
        <taxon>Viridiplantae</taxon>
        <taxon>Streptophyta</taxon>
        <taxon>Embryophyta</taxon>
        <taxon>Tracheophyta</taxon>
        <taxon>Spermatophyta</taxon>
        <taxon>Magnoliopsida</taxon>
        <taxon>eudicotyledons</taxon>
        <taxon>Gunneridae</taxon>
        <taxon>Pentapetalae</taxon>
        <taxon>Caryophyllales</taxon>
        <taxon>Chenopodiaceae</taxon>
        <taxon>Betoideae</taxon>
        <taxon>Beta</taxon>
    </lineage>
</organism>
<feature type="non-terminal residue" evidence="1">
    <location>
        <position position="1"/>
    </location>
</feature>
<dbReference type="Proteomes" id="UP000035740">
    <property type="component" value="Unassembled WGS sequence"/>
</dbReference>
<accession>A0A0J7YNZ1</accession>
<evidence type="ECO:0000313" key="1">
    <source>
        <dbReference type="EMBL" id="KMS65274.1"/>
    </source>
</evidence>
<dbReference type="AlphaFoldDB" id="A0A0J7YNZ1"/>
<protein>
    <submittedName>
        <fullName evidence="1">Uncharacterized protein</fullName>
    </submittedName>
</protein>
<reference evidence="1 2" key="1">
    <citation type="journal article" date="2014" name="Nature">
        <title>The genome of the recently domesticated crop plant sugar beet (Beta vulgaris).</title>
        <authorList>
            <person name="Dohm J.C."/>
            <person name="Minoche A.E."/>
            <person name="Holtgrawe D."/>
            <person name="Capella-Gutierrez S."/>
            <person name="Zakrzewski F."/>
            <person name="Tafer H."/>
            <person name="Rupp O."/>
            <person name="Sorensen T.R."/>
            <person name="Stracke R."/>
            <person name="Reinhardt R."/>
            <person name="Goesmann A."/>
            <person name="Kraft T."/>
            <person name="Schulz B."/>
            <person name="Stadler P.F."/>
            <person name="Schmidt T."/>
            <person name="Gabaldon T."/>
            <person name="Lehrach H."/>
            <person name="Weisshaar B."/>
            <person name="Himmelbauer H."/>
        </authorList>
    </citation>
    <scope>NUCLEOTIDE SEQUENCE [LARGE SCALE GENOMIC DNA]</scope>
    <source>
        <tissue evidence="1">Taproot</tissue>
    </source>
</reference>
<evidence type="ECO:0000313" key="2">
    <source>
        <dbReference type="Proteomes" id="UP000035740"/>
    </source>
</evidence>
<proteinExistence type="predicted"/>